<dbReference type="Gene3D" id="3.90.550.10">
    <property type="entry name" value="Spore Coat Polysaccharide Biosynthesis Protein SpsA, Chain A"/>
    <property type="match status" value="1"/>
</dbReference>
<keyword evidence="7" id="KW-1185">Reference proteome</keyword>
<feature type="transmembrane region" description="Helical" evidence="3">
    <location>
        <begin position="344"/>
        <end position="365"/>
    </location>
</feature>
<dbReference type="OrthoDB" id="43988at2157"/>
<feature type="transmembrane region" description="Helical" evidence="3">
    <location>
        <begin position="385"/>
        <end position="406"/>
    </location>
</feature>
<feature type="domain" description="Glycosyltransferase 2-like" evidence="5">
    <location>
        <begin position="168"/>
        <end position="380"/>
    </location>
</feature>
<keyword evidence="3" id="KW-1133">Transmembrane helix</keyword>
<sequence length="469" mass="52582">MTPLGDILLLVGWVVLWYYLLVNGVYLLVHIAALYGLRSDLKRQAAGTIFQRFSSPFFPGVTVVVPAYNEEAVIVESVQSLLNLNYPKLEIVVVNDGSDDRTLSQLRSAFDLRPIDAPVPFDVPSEPIETVYQSVDATNLRVIDKENGGRADAVNAGIWLAEQPLFCTVDADSIIDRDGLLQAVEPFLEQPEETVATGGTIRVASGCTIENGTIESVGLPSNPLASLQTMEYLRAFYSGRLGLDRLNALMLISGAFGVFRTDLVREVGGYETDSITEDFELTLRLHRYLREQDRDYNVEFVPEPVVWTEVPESRTAFSRQRRRWYRGLLDTMARHRQMVGRRRYGSPGLFGYPAFLLAEVLGPLVEGLGYVVVPLAFATGAADVSFVLMYFGITVGVGVFLSWFGILSEVWSFRRYDQPKQVIRLLGMGILENFGFRQWKTLIAWRGLYEYFRGDTSWGEMQRSGFGGD</sequence>
<dbReference type="STRING" id="890420.SAMN05216226_10239"/>
<dbReference type="Proteomes" id="UP000198856">
    <property type="component" value="Unassembled WGS sequence"/>
</dbReference>
<evidence type="ECO:0000259" key="5">
    <source>
        <dbReference type="Pfam" id="PF13632"/>
    </source>
</evidence>
<evidence type="ECO:0000256" key="2">
    <source>
        <dbReference type="ARBA" id="ARBA00022679"/>
    </source>
</evidence>
<dbReference type="EMBL" id="FNFC01000002">
    <property type="protein sequence ID" value="SDJ30214.1"/>
    <property type="molecule type" value="Genomic_DNA"/>
</dbReference>
<dbReference type="GO" id="GO:0016757">
    <property type="term" value="F:glycosyltransferase activity"/>
    <property type="evidence" value="ECO:0007669"/>
    <property type="project" value="UniProtKB-KW"/>
</dbReference>
<accession>A0A1G8SM14</accession>
<feature type="transmembrane region" description="Helical" evidence="3">
    <location>
        <begin position="16"/>
        <end position="37"/>
    </location>
</feature>
<name>A0A1G8SM14_9EURY</name>
<dbReference type="CDD" id="cd06423">
    <property type="entry name" value="CESA_like"/>
    <property type="match status" value="1"/>
</dbReference>
<dbReference type="PANTHER" id="PTHR43630">
    <property type="entry name" value="POLY-BETA-1,6-N-ACETYL-D-GLUCOSAMINE SYNTHASE"/>
    <property type="match status" value="1"/>
</dbReference>
<dbReference type="AlphaFoldDB" id="A0A1G8SM14"/>
<evidence type="ECO:0000256" key="1">
    <source>
        <dbReference type="ARBA" id="ARBA00022676"/>
    </source>
</evidence>
<gene>
    <name evidence="6" type="ORF">SAMN05216226_10239</name>
</gene>
<protein>
    <submittedName>
        <fullName evidence="6">Glycosyltransferase, catalytic subunit of cellulose synthase and poly-beta-1,6-N-acetylglucosamine synthase</fullName>
    </submittedName>
</protein>
<proteinExistence type="predicted"/>
<dbReference type="SUPFAM" id="SSF53448">
    <property type="entry name" value="Nucleotide-diphospho-sugar transferases"/>
    <property type="match status" value="1"/>
</dbReference>
<evidence type="ECO:0000256" key="3">
    <source>
        <dbReference type="SAM" id="Phobius"/>
    </source>
</evidence>
<dbReference type="InterPro" id="IPR029044">
    <property type="entry name" value="Nucleotide-diphossugar_trans"/>
</dbReference>
<keyword evidence="3" id="KW-0472">Membrane</keyword>
<reference evidence="6 7" key="1">
    <citation type="submission" date="2016-10" db="EMBL/GenBank/DDBJ databases">
        <authorList>
            <person name="de Groot N.N."/>
        </authorList>
    </citation>
    <scope>NUCLEOTIDE SEQUENCE [LARGE SCALE GENOMIC DNA]</scope>
    <source>
        <strain evidence="6 7">IBRC-M10015</strain>
    </source>
</reference>
<keyword evidence="2 6" id="KW-0808">Transferase</keyword>
<keyword evidence="3" id="KW-0812">Transmembrane</keyword>
<dbReference type="Pfam" id="PF13632">
    <property type="entry name" value="Glyco_trans_2_3"/>
    <property type="match status" value="1"/>
</dbReference>
<evidence type="ECO:0000313" key="6">
    <source>
        <dbReference type="EMBL" id="SDJ30214.1"/>
    </source>
</evidence>
<keyword evidence="1" id="KW-0328">Glycosyltransferase</keyword>
<dbReference type="PANTHER" id="PTHR43630:SF1">
    <property type="entry name" value="POLY-BETA-1,6-N-ACETYL-D-GLUCOSAMINE SYNTHASE"/>
    <property type="match status" value="1"/>
</dbReference>
<evidence type="ECO:0000313" key="7">
    <source>
        <dbReference type="Proteomes" id="UP000198856"/>
    </source>
</evidence>
<organism evidence="6 7">
    <name type="scientific">Halovenus aranensis</name>
    <dbReference type="NCBI Taxonomy" id="890420"/>
    <lineage>
        <taxon>Archaea</taxon>
        <taxon>Methanobacteriati</taxon>
        <taxon>Methanobacteriota</taxon>
        <taxon>Stenosarchaea group</taxon>
        <taxon>Halobacteria</taxon>
        <taxon>Halobacteriales</taxon>
        <taxon>Haloarculaceae</taxon>
        <taxon>Halovenus</taxon>
    </lineage>
</organism>
<dbReference type="Pfam" id="PF00535">
    <property type="entry name" value="Glycos_transf_2"/>
    <property type="match status" value="1"/>
</dbReference>
<feature type="domain" description="Glycosyltransferase 2-like" evidence="4">
    <location>
        <begin position="62"/>
        <end position="111"/>
    </location>
</feature>
<dbReference type="InterPro" id="IPR001173">
    <property type="entry name" value="Glyco_trans_2-like"/>
</dbReference>
<evidence type="ECO:0000259" key="4">
    <source>
        <dbReference type="Pfam" id="PF00535"/>
    </source>
</evidence>